<organism evidence="7 8">
    <name type="scientific">Labeo rohita</name>
    <name type="common">Indian major carp</name>
    <name type="synonym">Cyprinus rohita</name>
    <dbReference type="NCBI Taxonomy" id="84645"/>
    <lineage>
        <taxon>Eukaryota</taxon>
        <taxon>Metazoa</taxon>
        <taxon>Chordata</taxon>
        <taxon>Craniata</taxon>
        <taxon>Vertebrata</taxon>
        <taxon>Euteleostomi</taxon>
        <taxon>Actinopterygii</taxon>
        <taxon>Neopterygii</taxon>
        <taxon>Teleostei</taxon>
        <taxon>Ostariophysi</taxon>
        <taxon>Cypriniformes</taxon>
        <taxon>Cyprinidae</taxon>
        <taxon>Labeoninae</taxon>
        <taxon>Labeonini</taxon>
        <taxon>Labeo</taxon>
    </lineage>
</organism>
<feature type="transmembrane region" description="Helical" evidence="5">
    <location>
        <begin position="281"/>
        <end position="306"/>
    </location>
</feature>
<sequence>MSRSDYPPGYDDSRLLSNPQPGGGYPASAPAYGFNSYPGQPPYPHPNDPYQPNDPYRGQPAGYPPPSLPVIPVMPPGVGDNEGFTTSGGFDDISVRHTFIRKVYMILAAQLLVTASIVAIFTFVEPVGDFVKKNPAIYWTSYAVYFVTHLVLVCCQGPRRRFPWNLILLAIFTLALSFMTGNIARAVFLALAITVLVSVAVTVFCFQTKVDFTKCSGFFCVLGIVVFVTGIITAIVLSFKYIPWLHMLYAAIGAIAFTLFLAYHTQLLIGNRKLSIGPEEYVFAALSLYVDIVQIFIFLLQIIGYAER</sequence>
<feature type="transmembrane region" description="Helical" evidence="5">
    <location>
        <begin position="136"/>
        <end position="155"/>
    </location>
</feature>
<protein>
    <submittedName>
        <fullName evidence="7">Protein lifeguard 3</fullName>
    </submittedName>
</protein>
<dbReference type="PANTHER" id="PTHR23291">
    <property type="entry name" value="BAX INHIBITOR-RELATED"/>
    <property type="match status" value="1"/>
</dbReference>
<keyword evidence="4 5" id="KW-0472">Membrane</keyword>
<evidence type="ECO:0000256" key="4">
    <source>
        <dbReference type="ARBA" id="ARBA00023136"/>
    </source>
</evidence>
<feature type="transmembrane region" description="Helical" evidence="5">
    <location>
        <begin position="218"/>
        <end position="242"/>
    </location>
</feature>
<feature type="region of interest" description="Disordered" evidence="6">
    <location>
        <begin position="1"/>
        <end position="61"/>
    </location>
</feature>
<dbReference type="Pfam" id="PF01027">
    <property type="entry name" value="Bax1-I"/>
    <property type="match status" value="1"/>
</dbReference>
<comment type="caution">
    <text evidence="7">The sequence shown here is derived from an EMBL/GenBank/DDBJ whole genome shotgun (WGS) entry which is preliminary data.</text>
</comment>
<evidence type="ECO:0000313" key="7">
    <source>
        <dbReference type="EMBL" id="KAI2663353.1"/>
    </source>
</evidence>
<keyword evidence="2 5" id="KW-0812">Transmembrane</keyword>
<dbReference type="InterPro" id="IPR006214">
    <property type="entry name" value="Bax_inhibitor_1-related"/>
</dbReference>
<dbReference type="Proteomes" id="UP000830375">
    <property type="component" value="Unassembled WGS sequence"/>
</dbReference>
<keyword evidence="8" id="KW-1185">Reference proteome</keyword>
<evidence type="ECO:0000313" key="8">
    <source>
        <dbReference type="Proteomes" id="UP000830375"/>
    </source>
</evidence>
<evidence type="ECO:0000256" key="2">
    <source>
        <dbReference type="ARBA" id="ARBA00022692"/>
    </source>
</evidence>
<keyword evidence="3 5" id="KW-1133">Transmembrane helix</keyword>
<name>A0ABQ8MKH1_LABRO</name>
<gene>
    <name evidence="7" type="ORF">H4Q32_011863</name>
</gene>
<feature type="compositionally biased region" description="Pro residues" evidence="6">
    <location>
        <begin position="39"/>
        <end position="49"/>
    </location>
</feature>
<comment type="subcellular location">
    <subcellularLocation>
        <location evidence="1">Membrane</location>
        <topology evidence="1">Multi-pass membrane protein</topology>
    </subcellularLocation>
</comment>
<feature type="transmembrane region" description="Helical" evidence="5">
    <location>
        <begin position="248"/>
        <end position="269"/>
    </location>
</feature>
<evidence type="ECO:0000256" key="3">
    <source>
        <dbReference type="ARBA" id="ARBA00022989"/>
    </source>
</evidence>
<evidence type="ECO:0000256" key="6">
    <source>
        <dbReference type="SAM" id="MobiDB-lite"/>
    </source>
</evidence>
<feature type="transmembrane region" description="Helical" evidence="5">
    <location>
        <begin position="162"/>
        <end position="180"/>
    </location>
</feature>
<feature type="transmembrane region" description="Helical" evidence="5">
    <location>
        <begin position="103"/>
        <end position="124"/>
    </location>
</feature>
<dbReference type="PANTHER" id="PTHR23291:SF35">
    <property type="entry name" value="PROTEIN LIFEGUARD 3"/>
    <property type="match status" value="1"/>
</dbReference>
<proteinExistence type="inferred from homology"/>
<comment type="similarity">
    <text evidence="5">Belongs to the BI1 family.</text>
</comment>
<reference evidence="7 8" key="1">
    <citation type="submission" date="2022-01" db="EMBL/GenBank/DDBJ databases">
        <title>A high-quality chromosome-level genome assembly of rohu carp, Labeo rohita.</title>
        <authorList>
            <person name="Arick M.A. II"/>
            <person name="Hsu C.-Y."/>
            <person name="Magbanua Z."/>
            <person name="Pechanova O."/>
            <person name="Grover C."/>
            <person name="Miller E."/>
            <person name="Thrash A."/>
            <person name="Ezzel L."/>
            <person name="Alam S."/>
            <person name="Benzie J."/>
            <person name="Hamilton M."/>
            <person name="Karsi A."/>
            <person name="Lawrence M.L."/>
            <person name="Peterson D.G."/>
        </authorList>
    </citation>
    <scope>NUCLEOTIDE SEQUENCE [LARGE SCALE GENOMIC DNA]</scope>
    <source>
        <strain evidence="8">BAU-BD-2019</strain>
        <tissue evidence="7">Blood</tissue>
    </source>
</reference>
<dbReference type="EMBL" id="JACTAM010000006">
    <property type="protein sequence ID" value="KAI2663353.1"/>
    <property type="molecule type" value="Genomic_DNA"/>
</dbReference>
<feature type="transmembrane region" description="Helical" evidence="5">
    <location>
        <begin position="186"/>
        <end position="206"/>
    </location>
</feature>
<evidence type="ECO:0000256" key="5">
    <source>
        <dbReference type="RuleBase" id="RU004379"/>
    </source>
</evidence>
<evidence type="ECO:0000256" key="1">
    <source>
        <dbReference type="ARBA" id="ARBA00004141"/>
    </source>
</evidence>
<accession>A0ABQ8MKH1</accession>
<dbReference type="CDD" id="cd10428">
    <property type="entry name" value="LFG_like"/>
    <property type="match status" value="1"/>
</dbReference>